<dbReference type="EMBL" id="AP018817">
    <property type="protein sequence ID" value="BBF69715.1"/>
    <property type="molecule type" value="Genomic_DNA"/>
</dbReference>
<gene>
    <name evidence="5" type="ORF">SBA_ch1_19150</name>
</gene>
<keyword evidence="3" id="KW-0804">Transcription</keyword>
<dbReference type="Pfam" id="PF13377">
    <property type="entry name" value="Peripla_BP_3"/>
    <property type="match status" value="1"/>
</dbReference>
<keyword evidence="1" id="KW-0805">Transcription regulation</keyword>
<reference evidence="5" key="1">
    <citation type="submission" date="2018-07" db="EMBL/GenBank/DDBJ databases">
        <title>Complete genome sequence of Sphingomonas bisphenolicum strain AO1, a bisphenol A degradative bacterium isolated from Japanese farm field.</title>
        <authorList>
            <person name="Murakami M."/>
            <person name="Koh M."/>
            <person name="Koba S."/>
            <person name="Matsumura Y."/>
        </authorList>
    </citation>
    <scope>NUCLEOTIDE SEQUENCE</scope>
    <source>
        <strain evidence="5">AO1</strain>
    </source>
</reference>
<keyword evidence="6" id="KW-1185">Reference proteome</keyword>
<feature type="domain" description="Transcriptional regulator LacI/GalR-like sensor" evidence="4">
    <location>
        <begin position="111"/>
        <end position="265"/>
    </location>
</feature>
<protein>
    <submittedName>
        <fullName evidence="5">LacI family transcriptional regulator</fullName>
    </submittedName>
</protein>
<proteinExistence type="predicted"/>
<evidence type="ECO:0000313" key="5">
    <source>
        <dbReference type="EMBL" id="BBF69715.1"/>
    </source>
</evidence>
<evidence type="ECO:0000259" key="4">
    <source>
        <dbReference type="Pfam" id="PF13377"/>
    </source>
</evidence>
<evidence type="ECO:0000256" key="1">
    <source>
        <dbReference type="ARBA" id="ARBA00023015"/>
    </source>
</evidence>
<dbReference type="SUPFAM" id="SSF53822">
    <property type="entry name" value="Periplasmic binding protein-like I"/>
    <property type="match status" value="1"/>
</dbReference>
<sequence length="266" mass="28746">MVLPLGHETEQHLTDPFFMSLIASLADALADRSHDLLLSRVIPSNDRWLQAFVDSGKVDGVIIVGQSNQIDAIEQVSATYDPLVVWGASVAGYNQMTVGSDNFEGGRLAARRLLSTGRKRLTFLGNPDVPEFEARFAGFNHAIAQENVPPGFVLPTHVTPEASYAAIRDYMRNHPTPDGIFAASDVIALSALRAIADHGLRVPEDIAVIGYDDVFIASQTTPSLTTIRQDVALGARMMIDLLFQRIAGKKTASISLPPTLVLRASA</sequence>
<organism evidence="5 6">
    <name type="scientific">Sphingomonas bisphenolicum</name>
    <dbReference type="NCBI Taxonomy" id="296544"/>
    <lineage>
        <taxon>Bacteria</taxon>
        <taxon>Pseudomonadati</taxon>
        <taxon>Pseudomonadota</taxon>
        <taxon>Alphaproteobacteria</taxon>
        <taxon>Sphingomonadales</taxon>
        <taxon>Sphingomonadaceae</taxon>
        <taxon>Sphingomonas</taxon>
    </lineage>
</organism>
<evidence type="ECO:0000256" key="3">
    <source>
        <dbReference type="ARBA" id="ARBA00023163"/>
    </source>
</evidence>
<keyword evidence="2" id="KW-0238">DNA-binding</keyword>
<dbReference type="InterPro" id="IPR046335">
    <property type="entry name" value="LacI/GalR-like_sensor"/>
</dbReference>
<dbReference type="PANTHER" id="PTHR30146">
    <property type="entry name" value="LACI-RELATED TRANSCRIPTIONAL REPRESSOR"/>
    <property type="match status" value="1"/>
</dbReference>
<evidence type="ECO:0000256" key="2">
    <source>
        <dbReference type="ARBA" id="ARBA00023125"/>
    </source>
</evidence>
<accession>A0ABM7G387</accession>
<dbReference type="Proteomes" id="UP001059971">
    <property type="component" value="Chromosome 1"/>
</dbReference>
<name>A0ABM7G387_9SPHN</name>
<evidence type="ECO:0000313" key="6">
    <source>
        <dbReference type="Proteomes" id="UP001059971"/>
    </source>
</evidence>
<dbReference type="Gene3D" id="3.40.50.2300">
    <property type="match status" value="2"/>
</dbReference>
<dbReference type="InterPro" id="IPR028082">
    <property type="entry name" value="Peripla_BP_I"/>
</dbReference>
<dbReference type="PANTHER" id="PTHR30146:SF120">
    <property type="entry name" value="ALANINE RACEMASE"/>
    <property type="match status" value="1"/>
</dbReference>